<evidence type="ECO:0000313" key="2">
    <source>
        <dbReference type="Proteomes" id="UP000434223"/>
    </source>
</evidence>
<dbReference type="Pfam" id="PF12784">
    <property type="entry name" value="PDDEXK_2"/>
    <property type="match status" value="1"/>
</dbReference>
<proteinExistence type="predicted"/>
<protein>
    <recommendedName>
        <fullName evidence="3">Rpn family recombination-promoting nuclease/putative transposase</fullName>
    </recommendedName>
</protein>
<accession>A0AAW9WNR8</accession>
<evidence type="ECO:0000313" key="1">
    <source>
        <dbReference type="EMBL" id="MUB65667.1"/>
    </source>
</evidence>
<comment type="caution">
    <text evidence="1">The sequence shown here is derived from an EMBL/GenBank/DDBJ whole genome shotgun (WGS) entry which is preliminary data.</text>
</comment>
<dbReference type="EMBL" id="WNME01000017">
    <property type="protein sequence ID" value="MUB65667.1"/>
    <property type="molecule type" value="Genomic_DNA"/>
</dbReference>
<evidence type="ECO:0008006" key="3">
    <source>
        <dbReference type="Google" id="ProtNLM"/>
    </source>
</evidence>
<name>A0AAW9WNR8_9FIRM</name>
<organism evidence="1 2">
    <name type="scientific">Hungatella hathewayi</name>
    <dbReference type="NCBI Taxonomy" id="154046"/>
    <lineage>
        <taxon>Bacteria</taxon>
        <taxon>Bacillati</taxon>
        <taxon>Bacillota</taxon>
        <taxon>Clostridia</taxon>
        <taxon>Lachnospirales</taxon>
        <taxon>Lachnospiraceae</taxon>
        <taxon>Hungatella</taxon>
    </lineage>
</organism>
<dbReference type="AlphaFoldDB" id="A0AAW9WNR8"/>
<sequence>MKTKERKLMQENKIYKESKLDNYEEKRKKVSFFHLTSDIFFSKVMEDLQSCQEVTQILTEQKLTVKKVKTQYSIRNMENRSVILDVLAEDESGRIVNIEMHPKEDEDHVRRVRYHLSSIDMSFLEKGTSYDTIPEVYLIYITERDFIGENRGINEVERIVKRSGKRIDNGVHELYVNFSGKTDSAEQQELLSYMVNSDSNYKTDTFPNLVKRVKLFKEKKEGINIMCDIIDRERAEGKAEGKAEVIALIRRKYQKQNTPEQAAEALELEIDYVRKVMNMIAADEDQSNEAIALQLLREEM</sequence>
<dbReference type="Proteomes" id="UP000434223">
    <property type="component" value="Unassembled WGS sequence"/>
</dbReference>
<reference evidence="1 2" key="1">
    <citation type="submission" date="2019-09" db="EMBL/GenBank/DDBJ databases">
        <title>Draft genome sequencing of Hungatella hathewayi 123Y-2.</title>
        <authorList>
            <person name="Lv Q."/>
            <person name="Li S."/>
        </authorList>
    </citation>
    <scope>NUCLEOTIDE SEQUENCE [LARGE SCALE GENOMIC DNA]</scope>
    <source>
        <strain evidence="1 2">123Y-2</strain>
    </source>
</reference>
<gene>
    <name evidence="1" type="ORF">GNE07_21825</name>
</gene>